<gene>
    <name evidence="2" type="ORF">EHW97_11425</name>
</gene>
<keyword evidence="1" id="KW-1133">Transmembrane helix</keyword>
<dbReference type="OrthoDB" id="5240834at2"/>
<feature type="transmembrane region" description="Helical" evidence="1">
    <location>
        <begin position="290"/>
        <end position="309"/>
    </location>
</feature>
<evidence type="ECO:0000313" key="2">
    <source>
        <dbReference type="EMBL" id="RQN03035.1"/>
    </source>
</evidence>
<evidence type="ECO:0000256" key="1">
    <source>
        <dbReference type="SAM" id="Phobius"/>
    </source>
</evidence>
<protein>
    <submittedName>
        <fullName evidence="2">DUF2079 domain-containing protein</fullName>
    </submittedName>
</protein>
<dbReference type="AlphaFoldDB" id="A0A3N6WML4"/>
<dbReference type="Proteomes" id="UP000275225">
    <property type="component" value="Unassembled WGS sequence"/>
</dbReference>
<accession>A0A3N6WML4</accession>
<feature type="transmembrane region" description="Helical" evidence="1">
    <location>
        <begin position="253"/>
        <end position="278"/>
    </location>
</feature>
<dbReference type="EMBL" id="RQJX01000015">
    <property type="protein sequence ID" value="RQN03035.1"/>
    <property type="molecule type" value="Genomic_DNA"/>
</dbReference>
<name>A0A3N6WML4_9ACTN</name>
<keyword evidence="1" id="KW-0812">Transmembrane</keyword>
<comment type="caution">
    <text evidence="2">The sequence shown here is derived from an EMBL/GenBank/DDBJ whole genome shotgun (WGS) entry which is preliminary data.</text>
</comment>
<sequence>MERRMPWIVGTLTAVVYATLSVLRFRRFTVTSWDNAIFEQAVAAYSRFEAPIVPVKGPGYHILGDHFSPIYAVLGPIYRVFPHAQTLLVAQAVLIAISAGIITALGIRYLGGVAGSIVGLLYAVSFGVQSAVAADFHEVAFALPFLALAGVAFVEARYSRVVLWSLPLLLVKEDMGFTVAAIGVALWLAGERRRGVALAVTGVVAVGVVVGLVIPHFNSGDAYDYTGALGGESGVLATLAAEPQRKLSTLALTFAITGLAALLSPWAVVAVPTFAWRFVGDNPYYWGTEWHYSLVLMPIVVVAMIDVLARRRRLIWPATLAAVAVTAVTVVDSPLTTLAKAETWQESPRAEAAEGAMEHVPDGAYVESDLGLLTHLVTDHHVYWRGTVGDAVPDYIVFDAMYSEDDVVEYGRRAHGTTYTVIFDEGGYVVARRGGAD</sequence>
<evidence type="ECO:0000313" key="3">
    <source>
        <dbReference type="Proteomes" id="UP000275225"/>
    </source>
</evidence>
<feature type="transmembrane region" description="Helical" evidence="1">
    <location>
        <begin position="196"/>
        <end position="217"/>
    </location>
</feature>
<keyword evidence="3" id="KW-1185">Reference proteome</keyword>
<feature type="transmembrane region" description="Helical" evidence="1">
    <location>
        <begin position="113"/>
        <end position="132"/>
    </location>
</feature>
<feature type="transmembrane region" description="Helical" evidence="1">
    <location>
        <begin position="164"/>
        <end position="189"/>
    </location>
</feature>
<feature type="transmembrane region" description="Helical" evidence="1">
    <location>
        <begin position="223"/>
        <end position="241"/>
    </location>
</feature>
<dbReference type="Pfam" id="PF09852">
    <property type="entry name" value="DUF2079"/>
    <property type="match status" value="1"/>
</dbReference>
<keyword evidence="1" id="KW-0472">Membrane</keyword>
<organism evidence="2 3">
    <name type="scientific">Aeromicrobium camelliae</name>
    <dbReference type="NCBI Taxonomy" id="1538144"/>
    <lineage>
        <taxon>Bacteria</taxon>
        <taxon>Bacillati</taxon>
        <taxon>Actinomycetota</taxon>
        <taxon>Actinomycetes</taxon>
        <taxon>Propionibacteriales</taxon>
        <taxon>Nocardioidaceae</taxon>
        <taxon>Aeromicrobium</taxon>
    </lineage>
</organism>
<reference evidence="2 3" key="1">
    <citation type="submission" date="2018-11" db="EMBL/GenBank/DDBJ databases">
        <authorList>
            <person name="Li F."/>
        </authorList>
    </citation>
    <scope>NUCLEOTIDE SEQUENCE [LARGE SCALE GENOMIC DNA]</scope>
    <source>
        <strain evidence="2 3">YS17T</strain>
    </source>
</reference>
<feature type="transmembrane region" description="Helical" evidence="1">
    <location>
        <begin position="6"/>
        <end position="23"/>
    </location>
</feature>
<feature type="transmembrane region" description="Helical" evidence="1">
    <location>
        <begin position="139"/>
        <end position="158"/>
    </location>
</feature>
<dbReference type="InterPro" id="IPR018650">
    <property type="entry name" value="STSV1_Orf64"/>
</dbReference>
<dbReference type="RefSeq" id="WP_124237298.1">
    <property type="nucleotide sequence ID" value="NZ_JBHUFI010000013.1"/>
</dbReference>
<feature type="transmembrane region" description="Helical" evidence="1">
    <location>
        <begin position="87"/>
        <end position="107"/>
    </location>
</feature>
<proteinExistence type="predicted"/>